<dbReference type="AlphaFoldDB" id="A0A024ULP8"/>
<dbReference type="InterPro" id="IPR036249">
    <property type="entry name" value="Thioredoxin-like_sf"/>
</dbReference>
<sequence>MMLALLLPALLVVVAQVPVPASPPGYTIGNGSAEASVQLEVFVDLLCPYSKDAFGALKRLVHHASPSRFRLRVHPFPLPYHHQAYSVAQASETIHLATKRHNFDGQANVTAQLAQLAHQTFPRLTSEQWEDGMSGHGGTARDSDMRVAWKYACSRGVTGTPTFFLNDVVVDDP</sequence>
<dbReference type="InterPro" id="IPR012336">
    <property type="entry name" value="Thioredoxin-like_fold"/>
</dbReference>
<dbReference type="Gene3D" id="3.40.30.10">
    <property type="entry name" value="Glutaredoxin"/>
    <property type="match status" value="1"/>
</dbReference>
<dbReference type="VEuPathDB" id="FungiDB:H310_02934"/>
<keyword evidence="1" id="KW-0732">Signal</keyword>
<evidence type="ECO:0000313" key="3">
    <source>
        <dbReference type="EMBL" id="ETW06777.1"/>
    </source>
</evidence>
<name>A0A024ULP8_9STRA</name>
<protein>
    <recommendedName>
        <fullName evidence="2">Thioredoxin-like fold domain-containing protein</fullName>
    </recommendedName>
</protein>
<dbReference type="eggNOG" id="KOG2567">
    <property type="taxonomic scope" value="Eukaryota"/>
</dbReference>
<evidence type="ECO:0000259" key="2">
    <source>
        <dbReference type="Pfam" id="PF13462"/>
    </source>
</evidence>
<feature type="signal peptide" evidence="1">
    <location>
        <begin position="1"/>
        <end position="16"/>
    </location>
</feature>
<dbReference type="EMBL" id="KI913955">
    <property type="protein sequence ID" value="ETW06777.1"/>
    <property type="molecule type" value="Genomic_DNA"/>
</dbReference>
<dbReference type="GeneID" id="20079984"/>
<dbReference type="STRING" id="157072.A0A024ULP8"/>
<dbReference type="PANTHER" id="PTHR33875">
    <property type="entry name" value="OS09G0542200 PROTEIN"/>
    <property type="match status" value="1"/>
</dbReference>
<dbReference type="RefSeq" id="XP_008864852.1">
    <property type="nucleotide sequence ID" value="XM_008866630.1"/>
</dbReference>
<dbReference type="OrthoDB" id="37297at2759"/>
<feature type="chain" id="PRO_5001535428" description="Thioredoxin-like fold domain-containing protein" evidence="1">
    <location>
        <begin position="17"/>
        <end position="173"/>
    </location>
</feature>
<organism evidence="3">
    <name type="scientific">Aphanomyces invadans</name>
    <dbReference type="NCBI Taxonomy" id="157072"/>
    <lineage>
        <taxon>Eukaryota</taxon>
        <taxon>Sar</taxon>
        <taxon>Stramenopiles</taxon>
        <taxon>Oomycota</taxon>
        <taxon>Saprolegniomycetes</taxon>
        <taxon>Saprolegniales</taxon>
        <taxon>Verrucalvaceae</taxon>
        <taxon>Aphanomyces</taxon>
    </lineage>
</organism>
<proteinExistence type="predicted"/>
<dbReference type="PANTHER" id="PTHR33875:SF2">
    <property type="entry name" value="ACR183CP"/>
    <property type="match status" value="1"/>
</dbReference>
<accession>A0A024ULP8</accession>
<dbReference type="SUPFAM" id="SSF52833">
    <property type="entry name" value="Thioredoxin-like"/>
    <property type="match status" value="1"/>
</dbReference>
<feature type="non-terminal residue" evidence="3">
    <location>
        <position position="173"/>
    </location>
</feature>
<feature type="domain" description="Thioredoxin-like fold" evidence="2">
    <location>
        <begin position="28"/>
        <end position="172"/>
    </location>
</feature>
<dbReference type="CDD" id="cd02972">
    <property type="entry name" value="DsbA_family"/>
    <property type="match status" value="1"/>
</dbReference>
<dbReference type="Pfam" id="PF13462">
    <property type="entry name" value="Thioredoxin_4"/>
    <property type="match status" value="1"/>
</dbReference>
<gene>
    <name evidence="3" type="ORF">H310_02934</name>
</gene>
<reference evidence="3" key="1">
    <citation type="submission" date="2013-12" db="EMBL/GenBank/DDBJ databases">
        <title>The Genome Sequence of Aphanomyces invadans NJM9701.</title>
        <authorList>
            <consortium name="The Broad Institute Genomics Platform"/>
            <person name="Russ C."/>
            <person name="Tyler B."/>
            <person name="van West P."/>
            <person name="Dieguez-Uribeondo J."/>
            <person name="Young S.K."/>
            <person name="Zeng Q."/>
            <person name="Gargeya S."/>
            <person name="Fitzgerald M."/>
            <person name="Abouelleil A."/>
            <person name="Alvarado L."/>
            <person name="Chapman S.B."/>
            <person name="Gainer-Dewar J."/>
            <person name="Goldberg J."/>
            <person name="Griggs A."/>
            <person name="Gujja S."/>
            <person name="Hansen M."/>
            <person name="Howarth C."/>
            <person name="Imamovic A."/>
            <person name="Ireland A."/>
            <person name="Larimer J."/>
            <person name="McCowan C."/>
            <person name="Murphy C."/>
            <person name="Pearson M."/>
            <person name="Poon T.W."/>
            <person name="Priest M."/>
            <person name="Roberts A."/>
            <person name="Saif S."/>
            <person name="Shea T."/>
            <person name="Sykes S."/>
            <person name="Wortman J."/>
            <person name="Nusbaum C."/>
            <person name="Birren B."/>
        </authorList>
    </citation>
    <scope>NUCLEOTIDE SEQUENCE [LARGE SCALE GENOMIC DNA]</scope>
    <source>
        <strain evidence="3">NJM9701</strain>
    </source>
</reference>
<evidence type="ECO:0000256" key="1">
    <source>
        <dbReference type="SAM" id="SignalP"/>
    </source>
</evidence>